<keyword evidence="2" id="KW-0732">Signal</keyword>
<dbReference type="EMBL" id="LCTW02000317">
    <property type="protein sequence ID" value="KXX74820.1"/>
    <property type="molecule type" value="Genomic_DNA"/>
</dbReference>
<feature type="signal peptide" evidence="2">
    <location>
        <begin position="1"/>
        <end position="18"/>
    </location>
</feature>
<dbReference type="VEuPathDB" id="FungiDB:MMYC01_208852"/>
<proteinExistence type="predicted"/>
<feature type="region of interest" description="Disordered" evidence="1">
    <location>
        <begin position="21"/>
        <end position="53"/>
    </location>
</feature>
<accession>A0A175VUW7</accession>
<feature type="chain" id="PRO_5008043323" evidence="2">
    <location>
        <begin position="19"/>
        <end position="282"/>
    </location>
</feature>
<reference evidence="3 4" key="1">
    <citation type="journal article" date="2016" name="Genome Announc.">
        <title>Genome Sequence of Madurella mycetomatis mm55, Isolated from a Human Mycetoma Case in Sudan.</title>
        <authorList>
            <person name="Smit S."/>
            <person name="Derks M.F."/>
            <person name="Bervoets S."/>
            <person name="Fahal A."/>
            <person name="van Leeuwen W."/>
            <person name="van Belkum A."/>
            <person name="van de Sande W.W."/>
        </authorList>
    </citation>
    <scope>NUCLEOTIDE SEQUENCE [LARGE SCALE GENOMIC DNA]</scope>
    <source>
        <strain evidence="4">mm55</strain>
    </source>
</reference>
<dbReference type="AlphaFoldDB" id="A0A175VUW7"/>
<feature type="region of interest" description="Disordered" evidence="1">
    <location>
        <begin position="262"/>
        <end position="282"/>
    </location>
</feature>
<keyword evidence="4" id="KW-1185">Reference proteome</keyword>
<organism evidence="3 4">
    <name type="scientific">Madurella mycetomatis</name>
    <dbReference type="NCBI Taxonomy" id="100816"/>
    <lineage>
        <taxon>Eukaryota</taxon>
        <taxon>Fungi</taxon>
        <taxon>Dikarya</taxon>
        <taxon>Ascomycota</taxon>
        <taxon>Pezizomycotina</taxon>
        <taxon>Sordariomycetes</taxon>
        <taxon>Sordariomycetidae</taxon>
        <taxon>Sordariales</taxon>
        <taxon>Sordariales incertae sedis</taxon>
        <taxon>Madurella</taxon>
    </lineage>
</organism>
<comment type="caution">
    <text evidence="3">The sequence shown here is derived from an EMBL/GenBank/DDBJ whole genome shotgun (WGS) entry which is preliminary data.</text>
</comment>
<evidence type="ECO:0000256" key="2">
    <source>
        <dbReference type="SAM" id="SignalP"/>
    </source>
</evidence>
<evidence type="ECO:0000313" key="4">
    <source>
        <dbReference type="Proteomes" id="UP000078237"/>
    </source>
</evidence>
<feature type="compositionally biased region" description="Polar residues" evidence="1">
    <location>
        <begin position="27"/>
        <end position="38"/>
    </location>
</feature>
<evidence type="ECO:0000313" key="3">
    <source>
        <dbReference type="EMBL" id="KXX74820.1"/>
    </source>
</evidence>
<gene>
    <name evidence="3" type="ORF">MMYC01_208852</name>
</gene>
<dbReference type="Proteomes" id="UP000078237">
    <property type="component" value="Unassembled WGS sequence"/>
</dbReference>
<protein>
    <submittedName>
        <fullName evidence="3">Uncharacterized protein</fullName>
    </submittedName>
</protein>
<evidence type="ECO:0000256" key="1">
    <source>
        <dbReference type="SAM" id="MobiDB-lite"/>
    </source>
</evidence>
<sequence length="282" mass="31533">MKLLLVFFSAIGASVGSATRHSIAPQRHQSQEAPQATQALHREQEQDTEYPVTSTFTSKTTFRMPPLNPWFLPGPEMTVFTYDITTLEPHSSQPTSYPETIVQTAITIATNTMYTYRGSSYDESTITITNTRFDTYHVHTPAASHLRPGYSFTDFPGCGDCILDIDWTPDQTCEVNGWGTGCANQQCQWREDEGEAGLWYCFAGPHRGDREYMGRLCWRGDDIGFETLAKPCLYGDQLPHCVPCVGMRVKCGKDNGPCPTRPGHPDFRTEVPGSITSRAPWM</sequence>
<name>A0A175VUW7_9PEZI</name>
<dbReference type="OrthoDB" id="5181083at2759"/>